<evidence type="ECO:0000313" key="2">
    <source>
        <dbReference type="Proteomes" id="UP001150581"/>
    </source>
</evidence>
<sequence>MERLCAEHSINEDILRQKSSGGLHCLSKLLCHSLPYTNGDSNAMTAMPKFNPHMHLKFTTEPPQNYPTPPGKHTQEQEQKIKHEHQQAPVKKCHSSVKSARQKPAASATKRPLSDFNFFCRDARKLVVEAHPEYTKEQVNKELGRIWSILDHSSRQYYRGMYAQDKQRYSQDIATIADTELKKSPSSDKYSSFGDMPSSTVATSDVRELPQSTPMQTSLANSVSGLVTPRPVYQNQNNIMYGSAQHHNKLPQFVSSRSTYSSNTIKSILNESFDSACLDGAGDSDDIDEPLVHSLLRNSTHAAHMVKEHRMRETIGVSHTLAGAARQAAPTSDQLACADIALQVVAMISTPQESSASSADSLSDADSGI</sequence>
<keyword evidence="2" id="KW-1185">Reference proteome</keyword>
<reference evidence="1" key="1">
    <citation type="submission" date="2022-07" db="EMBL/GenBank/DDBJ databases">
        <title>Phylogenomic reconstructions and comparative analyses of Kickxellomycotina fungi.</title>
        <authorList>
            <person name="Reynolds N.K."/>
            <person name="Stajich J.E."/>
            <person name="Barry K."/>
            <person name="Grigoriev I.V."/>
            <person name="Crous P."/>
            <person name="Smith M.E."/>
        </authorList>
    </citation>
    <scope>NUCLEOTIDE SEQUENCE</scope>
    <source>
        <strain evidence="1">Benny 63K</strain>
    </source>
</reference>
<comment type="caution">
    <text evidence="1">The sequence shown here is derived from an EMBL/GenBank/DDBJ whole genome shotgun (WGS) entry which is preliminary data.</text>
</comment>
<evidence type="ECO:0000313" key="1">
    <source>
        <dbReference type="EMBL" id="KAJ1890136.1"/>
    </source>
</evidence>
<accession>A0ACC1I8G6</accession>
<dbReference type="EMBL" id="JANBPG010001399">
    <property type="protein sequence ID" value="KAJ1890136.1"/>
    <property type="molecule type" value="Genomic_DNA"/>
</dbReference>
<organism evidence="1 2">
    <name type="scientific">Kickxella alabastrina</name>
    <dbReference type="NCBI Taxonomy" id="61397"/>
    <lineage>
        <taxon>Eukaryota</taxon>
        <taxon>Fungi</taxon>
        <taxon>Fungi incertae sedis</taxon>
        <taxon>Zoopagomycota</taxon>
        <taxon>Kickxellomycotina</taxon>
        <taxon>Kickxellomycetes</taxon>
        <taxon>Kickxellales</taxon>
        <taxon>Kickxellaceae</taxon>
        <taxon>Kickxella</taxon>
    </lineage>
</organism>
<protein>
    <submittedName>
        <fullName evidence="1">High mobility group</fullName>
    </submittedName>
</protein>
<gene>
    <name evidence="1" type="primary">Dsp1</name>
    <name evidence="1" type="ORF">LPJ66_007654</name>
</gene>
<dbReference type="Proteomes" id="UP001150581">
    <property type="component" value="Unassembled WGS sequence"/>
</dbReference>
<name>A0ACC1I8G6_9FUNG</name>
<proteinExistence type="predicted"/>